<dbReference type="EMBL" id="PSYR01000001">
    <property type="protein sequence ID" value="RCN58902.1"/>
    <property type="molecule type" value="Genomic_DNA"/>
</dbReference>
<dbReference type="OrthoDB" id="9785812at2"/>
<dbReference type="Pfam" id="PF08240">
    <property type="entry name" value="ADH_N"/>
    <property type="match status" value="1"/>
</dbReference>
<dbReference type="SUPFAM" id="SSF50129">
    <property type="entry name" value="GroES-like"/>
    <property type="match status" value="1"/>
</dbReference>
<dbReference type="InterPro" id="IPR013154">
    <property type="entry name" value="ADH-like_N"/>
</dbReference>
<accession>A0A368HHR0</accession>
<proteinExistence type="predicted"/>
<evidence type="ECO:0000259" key="3">
    <source>
        <dbReference type="SMART" id="SM00829"/>
    </source>
</evidence>
<evidence type="ECO:0000256" key="2">
    <source>
        <dbReference type="ARBA" id="ARBA00023002"/>
    </source>
</evidence>
<dbReference type="NCBIfam" id="TIGR02824">
    <property type="entry name" value="quinone_pig3"/>
    <property type="match status" value="1"/>
</dbReference>
<dbReference type="SUPFAM" id="SSF51735">
    <property type="entry name" value="NAD(P)-binding Rossmann-fold domains"/>
    <property type="match status" value="1"/>
</dbReference>
<protein>
    <submittedName>
        <fullName evidence="4">NAD(P)H-quinone oxidoreductase</fullName>
    </submittedName>
</protein>
<dbReference type="SMART" id="SM00829">
    <property type="entry name" value="PKS_ER"/>
    <property type="match status" value="1"/>
</dbReference>
<gene>
    <name evidence="4" type="ORF">C4900_03860</name>
</gene>
<dbReference type="Pfam" id="PF13602">
    <property type="entry name" value="ADH_zinc_N_2"/>
    <property type="match status" value="1"/>
</dbReference>
<dbReference type="GO" id="GO:0070402">
    <property type="term" value="F:NADPH binding"/>
    <property type="evidence" value="ECO:0007669"/>
    <property type="project" value="TreeGrafter"/>
</dbReference>
<keyword evidence="2" id="KW-0560">Oxidoreductase</keyword>
<dbReference type="Gene3D" id="3.90.180.10">
    <property type="entry name" value="Medium-chain alcohol dehydrogenases, catalytic domain"/>
    <property type="match status" value="1"/>
</dbReference>
<dbReference type="GO" id="GO:0016651">
    <property type="term" value="F:oxidoreductase activity, acting on NAD(P)H"/>
    <property type="evidence" value="ECO:0007669"/>
    <property type="project" value="TreeGrafter"/>
</dbReference>
<dbReference type="CDD" id="cd05276">
    <property type="entry name" value="p53_inducible_oxidoreductase"/>
    <property type="match status" value="1"/>
</dbReference>
<keyword evidence="5" id="KW-1185">Reference proteome</keyword>
<dbReference type="Proteomes" id="UP000253250">
    <property type="component" value="Unassembled WGS sequence"/>
</dbReference>
<dbReference type="InterPro" id="IPR011032">
    <property type="entry name" value="GroES-like_sf"/>
</dbReference>
<dbReference type="InterPro" id="IPR036291">
    <property type="entry name" value="NAD(P)-bd_dom_sf"/>
</dbReference>
<dbReference type="Gene3D" id="3.40.50.720">
    <property type="entry name" value="NAD(P)-binding Rossmann-like Domain"/>
    <property type="match status" value="1"/>
</dbReference>
<keyword evidence="1" id="KW-0521">NADP</keyword>
<sequence>MRYIDYEPGGNADTLRLAEGPAPIPQAGEILIEVAYAGINRPDILQRLGRYLPPSGASPILGLEVSGHVVRVGADVREWQVGDAVTALVPGGGYAEYCTTPADQALRIPAHMDLASAAGLPENWFTVWANAADMGALKEGERLLVHGGTSGIGLTAIHLARFLGATCWATVGNDDKAAFCRASGAHHVINYRTTDFAEAVMATTNHQGIDVILDVVGAPYLERHLDILRRDGRLVFIALSGGSRGEINLTPILTKRLRLTGSTMRPRTVGEKRAIRNALATRIWPELDHGRLLPHIGARFPLAEAARAHALMESGDHRGKIVLAVRP</sequence>
<dbReference type="PANTHER" id="PTHR48106">
    <property type="entry name" value="QUINONE OXIDOREDUCTASE PIG3-RELATED"/>
    <property type="match status" value="1"/>
</dbReference>
<dbReference type="PANTHER" id="PTHR48106:SF8">
    <property type="entry name" value="OS02G0805600 PROTEIN"/>
    <property type="match status" value="1"/>
</dbReference>
<organism evidence="4 5">
    <name type="scientific">Acidiferrobacter thiooxydans</name>
    <dbReference type="NCBI Taxonomy" id="163359"/>
    <lineage>
        <taxon>Bacteria</taxon>
        <taxon>Pseudomonadati</taxon>
        <taxon>Pseudomonadota</taxon>
        <taxon>Gammaproteobacteria</taxon>
        <taxon>Acidiferrobacterales</taxon>
        <taxon>Acidiferrobacteraceae</taxon>
        <taxon>Acidiferrobacter</taxon>
    </lineage>
</organism>
<dbReference type="RefSeq" id="WP_114282343.1">
    <property type="nucleotide sequence ID" value="NZ_PSYR01000001.1"/>
</dbReference>
<evidence type="ECO:0000256" key="1">
    <source>
        <dbReference type="ARBA" id="ARBA00022857"/>
    </source>
</evidence>
<dbReference type="InterPro" id="IPR014189">
    <property type="entry name" value="Quinone_OxRdtase_PIG3"/>
</dbReference>
<name>A0A368HHR0_9GAMM</name>
<evidence type="ECO:0000313" key="5">
    <source>
        <dbReference type="Proteomes" id="UP000253250"/>
    </source>
</evidence>
<reference evidence="4 5" key="1">
    <citation type="submission" date="2018-02" db="EMBL/GenBank/DDBJ databases">
        <title>Insights into the biology of acidophilic members of the Acidiferrobacteraceae family derived from comparative genomic analyses.</title>
        <authorList>
            <person name="Issotta F."/>
            <person name="Thyssen C."/>
            <person name="Mena C."/>
            <person name="Moya A."/>
            <person name="Bellenberg S."/>
            <person name="Sproer C."/>
            <person name="Covarrubias P.C."/>
            <person name="Sand W."/>
            <person name="Quatrini R."/>
            <person name="Vera M."/>
        </authorList>
    </citation>
    <scope>NUCLEOTIDE SEQUENCE [LARGE SCALE GENOMIC DNA]</scope>
    <source>
        <strain evidence="5">m-1</strain>
    </source>
</reference>
<feature type="domain" description="Enoyl reductase (ER)" evidence="3">
    <location>
        <begin position="10"/>
        <end position="323"/>
    </location>
</feature>
<dbReference type="AlphaFoldDB" id="A0A368HHR0"/>
<dbReference type="InterPro" id="IPR020843">
    <property type="entry name" value="ER"/>
</dbReference>
<comment type="caution">
    <text evidence="4">The sequence shown here is derived from an EMBL/GenBank/DDBJ whole genome shotgun (WGS) entry which is preliminary data.</text>
</comment>
<evidence type="ECO:0000313" key="4">
    <source>
        <dbReference type="EMBL" id="RCN58902.1"/>
    </source>
</evidence>